<dbReference type="InterPro" id="IPR005123">
    <property type="entry name" value="Oxoglu/Fe-dep_dioxygenase_dom"/>
</dbReference>
<dbReference type="VEuPathDB" id="FungiDB:ATEG_08215"/>
<evidence type="ECO:0000259" key="1">
    <source>
        <dbReference type="PROSITE" id="PS51471"/>
    </source>
</evidence>
<dbReference type="PANTHER" id="PTHR33099">
    <property type="entry name" value="FE2OG DIOXYGENASE DOMAIN-CONTAINING PROTEIN"/>
    <property type="match status" value="1"/>
</dbReference>
<dbReference type="eggNOG" id="ENOG502S0B1">
    <property type="taxonomic scope" value="Eukaryota"/>
</dbReference>
<accession>Q0CDL9</accession>
<feature type="domain" description="Fe2OG dioxygenase" evidence="1">
    <location>
        <begin position="327"/>
        <end position="423"/>
    </location>
</feature>
<dbReference type="GeneID" id="4353249"/>
<dbReference type="EMBL" id="CH476605">
    <property type="protein sequence ID" value="EAU31388.1"/>
    <property type="molecule type" value="Genomic_DNA"/>
</dbReference>
<organism evidence="2 3">
    <name type="scientific">Aspergillus terreus (strain NIH 2624 / FGSC A1156)</name>
    <dbReference type="NCBI Taxonomy" id="341663"/>
    <lineage>
        <taxon>Eukaryota</taxon>
        <taxon>Fungi</taxon>
        <taxon>Dikarya</taxon>
        <taxon>Ascomycota</taxon>
        <taxon>Pezizomycotina</taxon>
        <taxon>Eurotiomycetes</taxon>
        <taxon>Eurotiomycetidae</taxon>
        <taxon>Eurotiales</taxon>
        <taxon>Aspergillaceae</taxon>
        <taxon>Aspergillus</taxon>
        <taxon>Aspergillus subgen. Circumdati</taxon>
    </lineage>
</organism>
<dbReference type="Pfam" id="PF13640">
    <property type="entry name" value="2OG-FeII_Oxy_3"/>
    <property type="match status" value="1"/>
</dbReference>
<dbReference type="InterPro" id="IPR044862">
    <property type="entry name" value="Pro_4_hyd_alph_FE2OG_OXY"/>
</dbReference>
<dbReference type="Proteomes" id="UP000007963">
    <property type="component" value="Unassembled WGS sequence"/>
</dbReference>
<dbReference type="STRING" id="341663.Q0CDL9"/>
<dbReference type="AlphaFoldDB" id="Q0CDL9"/>
<dbReference type="Gene3D" id="2.60.120.620">
    <property type="entry name" value="q2cbj1_9rhob like domain"/>
    <property type="match status" value="1"/>
</dbReference>
<evidence type="ECO:0000313" key="3">
    <source>
        <dbReference type="Proteomes" id="UP000007963"/>
    </source>
</evidence>
<sequence>MPDRSPKRQKEVPRFQKTWNELEGEVRRKMIEQCKLDACLDAFLVDFYKLFENPSRLFPDLASVPVESDARKQDLISELEENINRLLPGYLDADTDLLMNKGLMEALKNRWGTMYRRAIYRQGRSFDQSHSFDQTDSEQAKTHNKSEDGFVRRMKQMSIKLRSFLLAEPIEAAPKDPMPSLRDTARKEFYRQFEEAIKDQESSSSFVCGGSIPIEKIPLSSVRIRWSTSYDSTDRKLVLPLNKNTVDSNRDALDQLVKDCTPASFGRGQEDVVDPEYRKAGKLDPSQFDTSFHPADYKIIRHVERILLPSIKSHKKKKNSVEFREIRAELYKLNIYSGPSGLFRRHVDTPRARDQIGSLVVCLPSAFQGGDLMVRHGGKQVNFEWSDRSASAIQWAAFYSDCEHEIKTVTEGERITLTYNLYVIENGGASIPPSNVLDPQKFSLYTFLEGGLRQPDYMTQGGILGIYCSHAYPHTSPVARELLPSILKGSDLMIYSIFQSFGIECVILPVLKNKHYSWDENDAFYDQKEYLQKGGDLEVYYEEVQETADEKDEDLKKADDRWRTLFLSRRPRGLAQTRAYALKNGLEVPGGADMASERIGARLHKYKTTDRGQEEDMDELQLPVPFPSWCIHPSMAIKSSPVVNATWPSVSIQGITWINEPAHKEMAFSYIAYGNEASIGTMYSYAAILAIVPPFDERKRVMDS</sequence>
<proteinExistence type="predicted"/>
<dbReference type="OrthoDB" id="27483at2759"/>
<dbReference type="HOGENOM" id="CLU_019613_1_1_1"/>
<gene>
    <name evidence="2" type="ORF">ATEG_08215</name>
</gene>
<reference evidence="3" key="1">
    <citation type="submission" date="2005-09" db="EMBL/GenBank/DDBJ databases">
        <title>Annotation of the Aspergillus terreus NIH2624 genome.</title>
        <authorList>
            <person name="Birren B.W."/>
            <person name="Lander E.S."/>
            <person name="Galagan J.E."/>
            <person name="Nusbaum C."/>
            <person name="Devon K."/>
            <person name="Henn M."/>
            <person name="Ma L.-J."/>
            <person name="Jaffe D.B."/>
            <person name="Butler J."/>
            <person name="Alvarez P."/>
            <person name="Gnerre S."/>
            <person name="Grabherr M."/>
            <person name="Kleber M."/>
            <person name="Mauceli E.W."/>
            <person name="Brockman W."/>
            <person name="Rounsley S."/>
            <person name="Young S.K."/>
            <person name="LaButti K."/>
            <person name="Pushparaj V."/>
            <person name="DeCaprio D."/>
            <person name="Crawford M."/>
            <person name="Koehrsen M."/>
            <person name="Engels R."/>
            <person name="Montgomery P."/>
            <person name="Pearson M."/>
            <person name="Howarth C."/>
            <person name="Larson L."/>
            <person name="Luoma S."/>
            <person name="White J."/>
            <person name="Alvarado L."/>
            <person name="Kodira C.D."/>
            <person name="Zeng Q."/>
            <person name="Oleary S."/>
            <person name="Yandava C."/>
            <person name="Denning D.W."/>
            <person name="Nierman W.C."/>
            <person name="Milne T."/>
            <person name="Madden K."/>
        </authorList>
    </citation>
    <scope>NUCLEOTIDE SEQUENCE [LARGE SCALE GENOMIC DNA]</scope>
    <source>
        <strain evidence="3">NIH 2624 / FGSC A1156</strain>
    </source>
</reference>
<dbReference type="OMA" id="GFFCSHA"/>
<dbReference type="RefSeq" id="XP_001216836.1">
    <property type="nucleotide sequence ID" value="XM_001216836.1"/>
</dbReference>
<name>Q0CDL9_ASPTN</name>
<protein>
    <recommendedName>
        <fullName evidence="1">Fe2OG dioxygenase domain-containing protein</fullName>
    </recommendedName>
</protein>
<evidence type="ECO:0000313" key="2">
    <source>
        <dbReference type="EMBL" id="EAU31388.1"/>
    </source>
</evidence>
<dbReference type="PROSITE" id="PS51471">
    <property type="entry name" value="FE2OG_OXY"/>
    <property type="match status" value="1"/>
</dbReference>
<dbReference type="PANTHER" id="PTHR33099:SF14">
    <property type="entry name" value="PROLYL 4-HYDROXYLASE ALPHA SUBUNIT FE(2+) 2OG DIOXYGENASE DOMAIN-CONTAINING PROTEIN"/>
    <property type="match status" value="1"/>
</dbReference>